<sequence>MCGIFAICHCKCDGKRPSKFSLEEAQKYSRLQIHRGPDFHGSYQNETTGDILRKQIHYCSKRRQALLRRHRFH</sequence>
<evidence type="ECO:0000313" key="2">
    <source>
        <dbReference type="Proteomes" id="UP000050794"/>
    </source>
</evidence>
<accession>A0A183V1P3</accession>
<protein>
    <submittedName>
        <fullName evidence="3">Glutamine amidotransferase type-2 domain-containing protein</fullName>
    </submittedName>
</protein>
<evidence type="ECO:0000313" key="1">
    <source>
        <dbReference type="EMBL" id="VDM45984.1"/>
    </source>
</evidence>
<dbReference type="EMBL" id="UYWY01022375">
    <property type="protein sequence ID" value="VDM45984.1"/>
    <property type="molecule type" value="Genomic_DNA"/>
</dbReference>
<organism evidence="2 3">
    <name type="scientific">Toxocara canis</name>
    <name type="common">Canine roundworm</name>
    <dbReference type="NCBI Taxonomy" id="6265"/>
    <lineage>
        <taxon>Eukaryota</taxon>
        <taxon>Metazoa</taxon>
        <taxon>Ecdysozoa</taxon>
        <taxon>Nematoda</taxon>
        <taxon>Chromadorea</taxon>
        <taxon>Rhabditida</taxon>
        <taxon>Spirurina</taxon>
        <taxon>Ascaridomorpha</taxon>
        <taxon>Ascaridoidea</taxon>
        <taxon>Toxocaridae</taxon>
        <taxon>Toxocara</taxon>
    </lineage>
</organism>
<name>A0A183V1P3_TOXCA</name>
<reference evidence="1 2" key="2">
    <citation type="submission" date="2018-11" db="EMBL/GenBank/DDBJ databases">
        <authorList>
            <consortium name="Pathogen Informatics"/>
        </authorList>
    </citation>
    <scope>NUCLEOTIDE SEQUENCE [LARGE SCALE GENOMIC DNA]</scope>
</reference>
<gene>
    <name evidence="1" type="ORF">TCNE_LOCUS14663</name>
</gene>
<proteinExistence type="predicted"/>
<reference evidence="3" key="1">
    <citation type="submission" date="2016-06" db="UniProtKB">
        <authorList>
            <consortium name="WormBaseParasite"/>
        </authorList>
    </citation>
    <scope>IDENTIFICATION</scope>
</reference>
<evidence type="ECO:0000313" key="3">
    <source>
        <dbReference type="WBParaSite" id="TCNE_0001466301-mRNA-1"/>
    </source>
</evidence>
<keyword evidence="2" id="KW-1185">Reference proteome</keyword>
<dbReference type="WBParaSite" id="TCNE_0001466301-mRNA-1">
    <property type="protein sequence ID" value="TCNE_0001466301-mRNA-1"/>
    <property type="gene ID" value="TCNE_0001466301"/>
</dbReference>
<dbReference type="AlphaFoldDB" id="A0A183V1P3"/>
<dbReference type="Proteomes" id="UP000050794">
    <property type="component" value="Unassembled WGS sequence"/>
</dbReference>